<accession>A0ABV5FWH7</accession>
<dbReference type="Proteomes" id="UP001589575">
    <property type="component" value="Unassembled WGS sequence"/>
</dbReference>
<evidence type="ECO:0000256" key="1">
    <source>
        <dbReference type="SAM" id="MobiDB-lite"/>
    </source>
</evidence>
<sequence length="71" mass="7417">MAESEIAAARPRYPSSSSTMRTPTAWTKADSRSTSVVWGTEGGTGTVLLGLLGWFGDVLRLPVAAGPKLVP</sequence>
<dbReference type="EMBL" id="JBHMFI010000001">
    <property type="protein sequence ID" value="MFB9070819.1"/>
    <property type="molecule type" value="Genomic_DNA"/>
</dbReference>
<organism evidence="2 3">
    <name type="scientific">Citricoccus parietis</name>
    <dbReference type="NCBI Taxonomy" id="592307"/>
    <lineage>
        <taxon>Bacteria</taxon>
        <taxon>Bacillati</taxon>
        <taxon>Actinomycetota</taxon>
        <taxon>Actinomycetes</taxon>
        <taxon>Micrococcales</taxon>
        <taxon>Micrococcaceae</taxon>
        <taxon>Citricoccus</taxon>
    </lineage>
</organism>
<name>A0ABV5FWH7_9MICC</name>
<protein>
    <submittedName>
        <fullName evidence="2">Uncharacterized protein</fullName>
    </submittedName>
</protein>
<reference evidence="2 3" key="1">
    <citation type="submission" date="2024-09" db="EMBL/GenBank/DDBJ databases">
        <authorList>
            <person name="Sun Q."/>
            <person name="Mori K."/>
        </authorList>
    </citation>
    <scope>NUCLEOTIDE SEQUENCE [LARGE SCALE GENOMIC DNA]</scope>
    <source>
        <strain evidence="2 3">CCM 7609</strain>
    </source>
</reference>
<keyword evidence="3" id="KW-1185">Reference proteome</keyword>
<feature type="region of interest" description="Disordered" evidence="1">
    <location>
        <begin position="1"/>
        <end position="26"/>
    </location>
</feature>
<comment type="caution">
    <text evidence="2">The sequence shown here is derived from an EMBL/GenBank/DDBJ whole genome shotgun (WGS) entry which is preliminary data.</text>
</comment>
<evidence type="ECO:0000313" key="2">
    <source>
        <dbReference type="EMBL" id="MFB9070819.1"/>
    </source>
</evidence>
<proteinExistence type="predicted"/>
<evidence type="ECO:0000313" key="3">
    <source>
        <dbReference type="Proteomes" id="UP001589575"/>
    </source>
</evidence>
<gene>
    <name evidence="2" type="ORF">ACFFX0_06260</name>
</gene>